<organism evidence="1 2">
    <name type="scientific">Taibaiella lutea</name>
    <dbReference type="NCBI Taxonomy" id="2608001"/>
    <lineage>
        <taxon>Bacteria</taxon>
        <taxon>Pseudomonadati</taxon>
        <taxon>Bacteroidota</taxon>
        <taxon>Chitinophagia</taxon>
        <taxon>Chitinophagales</taxon>
        <taxon>Chitinophagaceae</taxon>
        <taxon>Taibaiella</taxon>
    </lineage>
</organism>
<keyword evidence="2" id="KW-1185">Reference proteome</keyword>
<dbReference type="Proteomes" id="UP000323632">
    <property type="component" value="Unassembled WGS sequence"/>
</dbReference>
<gene>
    <name evidence="1" type="ORF">F0919_08365</name>
</gene>
<name>A0A5M6CKW7_9BACT</name>
<protein>
    <recommendedName>
        <fullName evidence="3">3-oxoacyl-ACP synthase</fullName>
    </recommendedName>
</protein>
<proteinExistence type="predicted"/>
<dbReference type="RefSeq" id="WP_150032302.1">
    <property type="nucleotide sequence ID" value="NZ_VWSH01000002.1"/>
</dbReference>
<dbReference type="AlphaFoldDB" id="A0A5M6CKW7"/>
<dbReference type="EMBL" id="VWSH01000002">
    <property type="protein sequence ID" value="KAA5534622.1"/>
    <property type="molecule type" value="Genomic_DNA"/>
</dbReference>
<evidence type="ECO:0008006" key="3">
    <source>
        <dbReference type="Google" id="ProtNLM"/>
    </source>
</evidence>
<comment type="caution">
    <text evidence="1">The sequence shown here is derived from an EMBL/GenBank/DDBJ whole genome shotgun (WGS) entry which is preliminary data.</text>
</comment>
<sequence>MQSFKEKVSHFYIVSVSDKIKALQKQQEDLLDSLKHETKSTAGDKYETSRAMLHQEQENIAVQLSVLFRQKAILESISLNNDSQAGKVQFGSVIRTNKGIIFIAAALGKAFIENQTVFAISPESPLGKLLMEQSIGQIINVQSANYIIEAIL</sequence>
<accession>A0A5M6CKW7</accession>
<reference evidence="1 2" key="1">
    <citation type="submission" date="2019-09" db="EMBL/GenBank/DDBJ databases">
        <title>Genome sequence and assembly of Taibaiella sp.</title>
        <authorList>
            <person name="Chhetri G."/>
        </authorList>
    </citation>
    <scope>NUCLEOTIDE SEQUENCE [LARGE SCALE GENOMIC DNA]</scope>
    <source>
        <strain evidence="1 2">KVB11</strain>
    </source>
</reference>
<evidence type="ECO:0000313" key="2">
    <source>
        <dbReference type="Proteomes" id="UP000323632"/>
    </source>
</evidence>
<evidence type="ECO:0000313" key="1">
    <source>
        <dbReference type="EMBL" id="KAA5534622.1"/>
    </source>
</evidence>